<evidence type="ECO:0000313" key="2">
    <source>
        <dbReference type="EMBL" id="MBK1727417.1"/>
    </source>
</evidence>
<comment type="caution">
    <text evidence="2">The sequence shown here is derived from an EMBL/GenBank/DDBJ whole genome shotgun (WGS) entry which is preliminary data.</text>
</comment>
<accession>A0ABS1E8P3</accession>
<reference evidence="2 3" key="1">
    <citation type="journal article" date="2020" name="Microorganisms">
        <title>Osmotic Adaptation and Compatible Solute Biosynthesis of Phototrophic Bacteria as Revealed from Genome Analyses.</title>
        <authorList>
            <person name="Imhoff J.F."/>
            <person name="Rahn T."/>
            <person name="Kunzel S."/>
            <person name="Keller A."/>
            <person name="Neulinger S.C."/>
        </authorList>
    </citation>
    <scope>NUCLEOTIDE SEQUENCE [LARGE SCALE GENOMIC DNA]</scope>
    <source>
        <strain evidence="2 3">DSM 15116</strain>
    </source>
</reference>
<name>A0ABS1E8P3_9GAMM</name>
<dbReference type="EMBL" id="NRSH01000147">
    <property type="protein sequence ID" value="MBK1727417.1"/>
    <property type="molecule type" value="Genomic_DNA"/>
</dbReference>
<organism evidence="2 3">
    <name type="scientific">Halorhodospira neutriphila</name>
    <dbReference type="NCBI Taxonomy" id="168379"/>
    <lineage>
        <taxon>Bacteria</taxon>
        <taxon>Pseudomonadati</taxon>
        <taxon>Pseudomonadota</taxon>
        <taxon>Gammaproteobacteria</taxon>
        <taxon>Chromatiales</taxon>
        <taxon>Ectothiorhodospiraceae</taxon>
        <taxon>Halorhodospira</taxon>
    </lineage>
</organism>
<feature type="region of interest" description="Disordered" evidence="1">
    <location>
        <begin position="1"/>
        <end position="47"/>
    </location>
</feature>
<protein>
    <submittedName>
        <fullName evidence="2">Uncharacterized protein</fullName>
    </submittedName>
</protein>
<dbReference type="Proteomes" id="UP000738126">
    <property type="component" value="Unassembled WGS sequence"/>
</dbReference>
<evidence type="ECO:0000256" key="1">
    <source>
        <dbReference type="SAM" id="MobiDB-lite"/>
    </source>
</evidence>
<gene>
    <name evidence="2" type="ORF">CKO13_10405</name>
</gene>
<sequence length="100" mass="11156">MSAEDAPQPPPLFDVVIPGEQVRKENGPWLHPRPGEADEPPGARRPGVDEAALAERFRDELERRLPEALEQAQRPVRRAVDDAFREAVSAARRPAEQDSD</sequence>
<keyword evidence="3" id="KW-1185">Reference proteome</keyword>
<dbReference type="RefSeq" id="WP_200260659.1">
    <property type="nucleotide sequence ID" value="NZ_NRSH01000147.1"/>
</dbReference>
<evidence type="ECO:0000313" key="3">
    <source>
        <dbReference type="Proteomes" id="UP000738126"/>
    </source>
</evidence>
<proteinExistence type="predicted"/>